<reference evidence="3 4" key="1">
    <citation type="submission" date="2024-03" db="EMBL/GenBank/DDBJ databases">
        <title>Aureococcus anophagefferens CCMP1851 and Kratosvirus quantuckense: Draft genome of a second virus-susceptible host strain in the model system.</title>
        <authorList>
            <person name="Chase E."/>
            <person name="Truchon A.R."/>
            <person name="Schepens W."/>
            <person name="Wilhelm S.W."/>
        </authorList>
    </citation>
    <scope>NUCLEOTIDE SEQUENCE [LARGE SCALE GENOMIC DNA]</scope>
    <source>
        <strain evidence="3 4">CCMP1851</strain>
    </source>
</reference>
<dbReference type="EMBL" id="JBBJCI010000228">
    <property type="protein sequence ID" value="KAK7238715.1"/>
    <property type="molecule type" value="Genomic_DNA"/>
</dbReference>
<evidence type="ECO:0000256" key="2">
    <source>
        <dbReference type="ARBA" id="ARBA00022737"/>
    </source>
</evidence>
<dbReference type="PANTHER" id="PTHR48010:SF58">
    <property type="entry name" value="RECEPTOR PROTEIN KINASE-LIKE PROTEIN ZAR1"/>
    <property type="match status" value="1"/>
</dbReference>
<evidence type="ECO:0000313" key="4">
    <source>
        <dbReference type="Proteomes" id="UP001363151"/>
    </source>
</evidence>
<sequence length="349" mass="35142">MERFEVFAGRGVPLVDFHAGFELRRNLGADACAAALAGVHGGALDFGAAALAGEVPPAVLAVAAARGFRLSGAAGRLRYPTGDLDAGGRGPALRLAACGLGGDAAPLLAHRAATLEVLDLRRNAAPDLEVLPGLARLRVLHLGRCGLRGAWPLAAGDALAALERLDLGNNRLDGAAPDPSAWPRLRRYAVARNRFDAPAAAALVAAMPPALAACDLSENPLPPGPCPAALPPALAVLRLNGVGLSGGVDAVAELHALAVLELADNAIAAVPPALGDLAGLRVLRLDGNLLTAIPPALGKLAGTLRRCSLHGNNIVGSLGALGALATASMGDDDDADAASSEDDDECDVY</sequence>
<dbReference type="SMART" id="SM00369">
    <property type="entry name" value="LRR_TYP"/>
    <property type="match status" value="4"/>
</dbReference>
<keyword evidence="4" id="KW-1185">Reference proteome</keyword>
<dbReference type="SUPFAM" id="SSF52047">
    <property type="entry name" value="RNI-like"/>
    <property type="match status" value="1"/>
</dbReference>
<evidence type="ECO:0000256" key="1">
    <source>
        <dbReference type="ARBA" id="ARBA00022614"/>
    </source>
</evidence>
<dbReference type="InterPro" id="IPR050994">
    <property type="entry name" value="At_inactive_RLKs"/>
</dbReference>
<dbReference type="Proteomes" id="UP001363151">
    <property type="component" value="Unassembled WGS sequence"/>
</dbReference>
<gene>
    <name evidence="3" type="ORF">SO694_00021412</name>
</gene>
<accession>A0ABR1FUC6</accession>
<dbReference type="InterPro" id="IPR032675">
    <property type="entry name" value="LRR_dom_sf"/>
</dbReference>
<keyword evidence="2" id="KW-0677">Repeat</keyword>
<organism evidence="3 4">
    <name type="scientific">Aureococcus anophagefferens</name>
    <name type="common">Harmful bloom alga</name>
    <dbReference type="NCBI Taxonomy" id="44056"/>
    <lineage>
        <taxon>Eukaryota</taxon>
        <taxon>Sar</taxon>
        <taxon>Stramenopiles</taxon>
        <taxon>Ochrophyta</taxon>
        <taxon>Pelagophyceae</taxon>
        <taxon>Pelagomonadales</taxon>
        <taxon>Pelagomonadaceae</taxon>
        <taxon>Aureococcus</taxon>
    </lineage>
</organism>
<proteinExistence type="predicted"/>
<keyword evidence="1" id="KW-0433">Leucine-rich repeat</keyword>
<evidence type="ECO:0000313" key="3">
    <source>
        <dbReference type="EMBL" id="KAK7238715.1"/>
    </source>
</evidence>
<comment type="caution">
    <text evidence="3">The sequence shown here is derived from an EMBL/GenBank/DDBJ whole genome shotgun (WGS) entry which is preliminary data.</text>
</comment>
<protein>
    <submittedName>
        <fullName evidence="3">Uncharacterized protein</fullName>
    </submittedName>
</protein>
<name>A0ABR1FUC6_AURAN</name>
<dbReference type="PANTHER" id="PTHR48010">
    <property type="entry name" value="OS05G0588300 PROTEIN"/>
    <property type="match status" value="1"/>
</dbReference>
<dbReference type="InterPro" id="IPR003591">
    <property type="entry name" value="Leu-rich_rpt_typical-subtyp"/>
</dbReference>
<dbReference type="Gene3D" id="3.80.10.10">
    <property type="entry name" value="Ribonuclease Inhibitor"/>
    <property type="match status" value="1"/>
</dbReference>